<sequence length="214" mass="24537">MQNPTATQACAVCKYQRRKCSNNCLLAPFFPANRHRDFLNTRRLFGVRNIIKLIENLSFQQRVVAVKTIVFEANERAADPVGGCYKYIVELKKQIARYQAELNLVNQQLAVCKAQSVFTQCQHQQQQTAQKQKQVVGNYDGDEEEEVNAVVDDLNSDGFNIFDVDDHRYFSSFMSAYDVFDSNPVKVESGSGKHRSEISDQEDRNSKTQSRFDF</sequence>
<gene>
    <name evidence="5" type="ORF">V6N11_056563</name>
</gene>
<evidence type="ECO:0000313" key="5">
    <source>
        <dbReference type="EMBL" id="KAK9032291.1"/>
    </source>
</evidence>
<organism evidence="5 6">
    <name type="scientific">Hibiscus sabdariffa</name>
    <name type="common">roselle</name>
    <dbReference type="NCBI Taxonomy" id="183260"/>
    <lineage>
        <taxon>Eukaryota</taxon>
        <taxon>Viridiplantae</taxon>
        <taxon>Streptophyta</taxon>
        <taxon>Embryophyta</taxon>
        <taxon>Tracheophyta</taxon>
        <taxon>Spermatophyta</taxon>
        <taxon>Magnoliopsida</taxon>
        <taxon>eudicotyledons</taxon>
        <taxon>Gunneridae</taxon>
        <taxon>Pentapetalae</taxon>
        <taxon>rosids</taxon>
        <taxon>malvids</taxon>
        <taxon>Malvales</taxon>
        <taxon>Malvaceae</taxon>
        <taxon>Malvoideae</taxon>
        <taxon>Hibiscus</taxon>
    </lineage>
</organism>
<keyword evidence="6" id="KW-1185">Reference proteome</keyword>
<comment type="caution">
    <text evidence="5">The sequence shown here is derived from an EMBL/GenBank/DDBJ whole genome shotgun (WGS) entry which is preliminary data.</text>
</comment>
<protein>
    <recommendedName>
        <fullName evidence="4">LOB domain-containing protein</fullName>
    </recommendedName>
</protein>
<feature type="domain" description="LOB" evidence="4">
    <location>
        <begin position="8"/>
        <end position="109"/>
    </location>
</feature>
<evidence type="ECO:0000259" key="4">
    <source>
        <dbReference type="PROSITE" id="PS50891"/>
    </source>
</evidence>
<feature type="region of interest" description="Disordered" evidence="3">
    <location>
        <begin position="188"/>
        <end position="214"/>
    </location>
</feature>
<evidence type="ECO:0000313" key="6">
    <source>
        <dbReference type="Proteomes" id="UP001396334"/>
    </source>
</evidence>
<evidence type="ECO:0000256" key="1">
    <source>
        <dbReference type="ARBA" id="ARBA00005474"/>
    </source>
</evidence>
<accession>A0ABR2T475</accession>
<dbReference type="Pfam" id="PF03195">
    <property type="entry name" value="LOB"/>
    <property type="match status" value="1"/>
</dbReference>
<name>A0ABR2T475_9ROSI</name>
<dbReference type="PROSITE" id="PS50891">
    <property type="entry name" value="LOB"/>
    <property type="match status" value="1"/>
</dbReference>
<feature type="compositionally biased region" description="Basic and acidic residues" evidence="3">
    <location>
        <begin position="194"/>
        <end position="214"/>
    </location>
</feature>
<keyword evidence="2" id="KW-0175">Coiled coil</keyword>
<evidence type="ECO:0000256" key="3">
    <source>
        <dbReference type="SAM" id="MobiDB-lite"/>
    </source>
</evidence>
<dbReference type="Proteomes" id="UP001396334">
    <property type="component" value="Unassembled WGS sequence"/>
</dbReference>
<feature type="coiled-coil region" evidence="2">
    <location>
        <begin position="88"/>
        <end position="115"/>
    </location>
</feature>
<proteinExistence type="inferred from homology"/>
<dbReference type="PANTHER" id="PTHR31301">
    <property type="entry name" value="LOB DOMAIN-CONTAINING PROTEIN 4-RELATED"/>
    <property type="match status" value="1"/>
</dbReference>
<dbReference type="PANTHER" id="PTHR31301:SF112">
    <property type="entry name" value="LOB DOMAIN-CONTAINING PROTEIN 22-LIKE"/>
    <property type="match status" value="1"/>
</dbReference>
<reference evidence="5 6" key="1">
    <citation type="journal article" date="2024" name="G3 (Bethesda)">
        <title>Genome assembly of Hibiscus sabdariffa L. provides insights into metabolisms of medicinal natural products.</title>
        <authorList>
            <person name="Kim T."/>
        </authorList>
    </citation>
    <scope>NUCLEOTIDE SEQUENCE [LARGE SCALE GENOMIC DNA]</scope>
    <source>
        <strain evidence="5">TK-2024</strain>
        <tissue evidence="5">Old leaves</tissue>
    </source>
</reference>
<comment type="similarity">
    <text evidence="1">Belongs to the LOB domain-containing protein family.</text>
</comment>
<dbReference type="InterPro" id="IPR004883">
    <property type="entry name" value="LOB"/>
</dbReference>
<evidence type="ECO:0000256" key="2">
    <source>
        <dbReference type="SAM" id="Coils"/>
    </source>
</evidence>
<dbReference type="EMBL" id="JBBPBN010000009">
    <property type="protein sequence ID" value="KAK9032291.1"/>
    <property type="molecule type" value="Genomic_DNA"/>
</dbReference>